<keyword evidence="2" id="KW-1185">Reference proteome</keyword>
<dbReference type="AlphaFoldDB" id="A0A4Y7SK00"/>
<gene>
    <name evidence="1" type="ORF">FA13DRAFT_1716237</name>
</gene>
<proteinExistence type="predicted"/>
<dbReference type="Proteomes" id="UP000298030">
    <property type="component" value="Unassembled WGS sequence"/>
</dbReference>
<dbReference type="EMBL" id="QPFP01000095">
    <property type="protein sequence ID" value="TEB22210.1"/>
    <property type="molecule type" value="Genomic_DNA"/>
</dbReference>
<organism evidence="1 2">
    <name type="scientific">Coprinellus micaceus</name>
    <name type="common">Glistening ink-cap mushroom</name>
    <name type="synonym">Coprinus micaceus</name>
    <dbReference type="NCBI Taxonomy" id="71717"/>
    <lineage>
        <taxon>Eukaryota</taxon>
        <taxon>Fungi</taxon>
        <taxon>Dikarya</taxon>
        <taxon>Basidiomycota</taxon>
        <taxon>Agaricomycotina</taxon>
        <taxon>Agaricomycetes</taxon>
        <taxon>Agaricomycetidae</taxon>
        <taxon>Agaricales</taxon>
        <taxon>Agaricineae</taxon>
        <taxon>Psathyrellaceae</taxon>
        <taxon>Coprinellus</taxon>
    </lineage>
</organism>
<name>A0A4Y7SK00_COPMI</name>
<evidence type="ECO:0008006" key="3">
    <source>
        <dbReference type="Google" id="ProtNLM"/>
    </source>
</evidence>
<evidence type="ECO:0000313" key="2">
    <source>
        <dbReference type="Proteomes" id="UP000298030"/>
    </source>
</evidence>
<accession>A0A4Y7SK00</accession>
<protein>
    <recommendedName>
        <fullName evidence="3">WD40 repeat-like protein</fullName>
    </recommendedName>
</protein>
<evidence type="ECO:0000313" key="1">
    <source>
        <dbReference type="EMBL" id="TEB22210.1"/>
    </source>
</evidence>
<comment type="caution">
    <text evidence="1">The sequence shown here is derived from an EMBL/GenBank/DDBJ whole genome shotgun (WGS) entry which is preliminary data.</text>
</comment>
<sequence>MTKLRAGPFQSKALVPCSRTMSFSTDPPLALVWNGTLFLSEEYIWAKILRAYMRRKGTFVVSSSIDKMTVEQLRRTAGQSYSLRPIYHLVPGGRFLVTGKVDHKASVRLWDLGSPLERVPPTQSFWPFTTSCMDFPTRITALYESRETYAWLEKPSYGLSRPIPTLQSHSLLNLASALVLSVSLDAQIKLFKPLGTVRYAAEGVTRVLISECHVLLLLGNGQALLWNYQDNQASVCNKSSNATPGADQSGAFRLLRVSIDHAHNSVTFDLLDFVGQETSRCKRYQVTLTKDACAKIHGTIEELGVAYLPSFRFLPEPGPFSTDLRMLIPDREAGEKEFGMHTFDVAPCGSPQTSHVRPLVRGDDLGVGFPIASCEYSGRVIFQEEAGSGGEKDFCADYLRERVPSIPDPPSSSHVPLLRRLFSRSLPVK</sequence>
<reference evidence="1 2" key="1">
    <citation type="journal article" date="2019" name="Nat. Ecol. Evol.">
        <title>Megaphylogeny resolves global patterns of mushroom evolution.</title>
        <authorList>
            <person name="Varga T."/>
            <person name="Krizsan K."/>
            <person name="Foldi C."/>
            <person name="Dima B."/>
            <person name="Sanchez-Garcia M."/>
            <person name="Sanchez-Ramirez S."/>
            <person name="Szollosi G.J."/>
            <person name="Szarkandi J.G."/>
            <person name="Papp V."/>
            <person name="Albert L."/>
            <person name="Andreopoulos W."/>
            <person name="Angelini C."/>
            <person name="Antonin V."/>
            <person name="Barry K.W."/>
            <person name="Bougher N.L."/>
            <person name="Buchanan P."/>
            <person name="Buyck B."/>
            <person name="Bense V."/>
            <person name="Catcheside P."/>
            <person name="Chovatia M."/>
            <person name="Cooper J."/>
            <person name="Damon W."/>
            <person name="Desjardin D."/>
            <person name="Finy P."/>
            <person name="Geml J."/>
            <person name="Haridas S."/>
            <person name="Hughes K."/>
            <person name="Justo A."/>
            <person name="Karasinski D."/>
            <person name="Kautmanova I."/>
            <person name="Kiss B."/>
            <person name="Kocsube S."/>
            <person name="Kotiranta H."/>
            <person name="LaButti K.M."/>
            <person name="Lechner B.E."/>
            <person name="Liimatainen K."/>
            <person name="Lipzen A."/>
            <person name="Lukacs Z."/>
            <person name="Mihaltcheva S."/>
            <person name="Morgado L.N."/>
            <person name="Niskanen T."/>
            <person name="Noordeloos M.E."/>
            <person name="Ohm R.A."/>
            <person name="Ortiz-Santana B."/>
            <person name="Ovrebo C."/>
            <person name="Racz N."/>
            <person name="Riley R."/>
            <person name="Savchenko A."/>
            <person name="Shiryaev A."/>
            <person name="Soop K."/>
            <person name="Spirin V."/>
            <person name="Szebenyi C."/>
            <person name="Tomsovsky M."/>
            <person name="Tulloss R.E."/>
            <person name="Uehling J."/>
            <person name="Grigoriev I.V."/>
            <person name="Vagvolgyi C."/>
            <person name="Papp T."/>
            <person name="Martin F.M."/>
            <person name="Miettinen O."/>
            <person name="Hibbett D.S."/>
            <person name="Nagy L.G."/>
        </authorList>
    </citation>
    <scope>NUCLEOTIDE SEQUENCE [LARGE SCALE GENOMIC DNA]</scope>
    <source>
        <strain evidence="1 2">FP101781</strain>
    </source>
</reference>